<dbReference type="InterPro" id="IPR000462">
    <property type="entry name" value="CDP-OH_P_trans"/>
</dbReference>
<evidence type="ECO:0000256" key="7">
    <source>
        <dbReference type="ARBA" id="ARBA00023098"/>
    </source>
</evidence>
<keyword evidence="7" id="KW-0443">Lipid metabolism</keyword>
<sequence>MIKHLPNLLSAARMVAMPFILMVAFQGERPLFFLLLALSQFTDFLDGYLARRLNAQSRLGAKLDILGDSCNYVLGITGICLFFPTLIEGWRAVFPVVFALLHAARYVLARVRTGEWVYPVSHPSAKVNFYVQSVLIACLLLDLPVIHVMFYAAFLSGLAESWFYLSGLPKKR</sequence>
<dbReference type="Pfam" id="PF01066">
    <property type="entry name" value="CDP-OH_P_transf"/>
    <property type="match status" value="1"/>
</dbReference>
<evidence type="ECO:0000313" key="13">
    <source>
        <dbReference type="EMBL" id="MDD0840878.1"/>
    </source>
</evidence>
<evidence type="ECO:0000256" key="1">
    <source>
        <dbReference type="ARBA" id="ARBA00004141"/>
    </source>
</evidence>
<dbReference type="InterPro" id="IPR048254">
    <property type="entry name" value="CDP_ALCOHOL_P_TRANSF_CS"/>
</dbReference>
<evidence type="ECO:0000256" key="2">
    <source>
        <dbReference type="ARBA" id="ARBA00010441"/>
    </source>
</evidence>
<evidence type="ECO:0000313" key="14">
    <source>
        <dbReference type="Proteomes" id="UP001528673"/>
    </source>
</evidence>
<evidence type="ECO:0000256" key="5">
    <source>
        <dbReference type="ARBA" id="ARBA00022692"/>
    </source>
</evidence>
<evidence type="ECO:0000256" key="4">
    <source>
        <dbReference type="ARBA" id="ARBA00022679"/>
    </source>
</evidence>
<dbReference type="EMBL" id="JAQSIP010000013">
    <property type="protein sequence ID" value="MDD0840878.1"/>
    <property type="molecule type" value="Genomic_DNA"/>
</dbReference>
<evidence type="ECO:0000256" key="9">
    <source>
        <dbReference type="ARBA" id="ARBA00023209"/>
    </source>
</evidence>
<keyword evidence="14" id="KW-1185">Reference proteome</keyword>
<comment type="subcellular location">
    <subcellularLocation>
        <location evidence="1">Membrane</location>
        <topology evidence="1">Multi-pass membrane protein</topology>
    </subcellularLocation>
</comment>
<keyword evidence="9" id="KW-0594">Phospholipid biosynthesis</keyword>
<accession>A0ABT5N6Z9</accession>
<dbReference type="PROSITE" id="PS00379">
    <property type="entry name" value="CDP_ALCOHOL_P_TRANSF"/>
    <property type="match status" value="1"/>
</dbReference>
<evidence type="ECO:0000256" key="8">
    <source>
        <dbReference type="ARBA" id="ARBA00023136"/>
    </source>
</evidence>
<organism evidence="13 14">
    <name type="scientific">Curvibacter cyanobacteriorum</name>
    <dbReference type="NCBI Taxonomy" id="3026422"/>
    <lineage>
        <taxon>Bacteria</taxon>
        <taxon>Pseudomonadati</taxon>
        <taxon>Pseudomonadota</taxon>
        <taxon>Betaproteobacteria</taxon>
        <taxon>Burkholderiales</taxon>
        <taxon>Comamonadaceae</taxon>
        <taxon>Curvibacter</taxon>
    </lineage>
</organism>
<gene>
    <name evidence="13" type="ORF">PSQ40_20045</name>
</gene>
<keyword evidence="6 12" id="KW-1133">Transmembrane helix</keyword>
<dbReference type="PANTHER" id="PTHR14269">
    <property type="entry name" value="CDP-DIACYLGLYCEROL--GLYCEROL-3-PHOSPHATE 3-PHOSPHATIDYLTRANSFERASE-RELATED"/>
    <property type="match status" value="1"/>
</dbReference>
<evidence type="ECO:0000256" key="11">
    <source>
        <dbReference type="RuleBase" id="RU003750"/>
    </source>
</evidence>
<keyword evidence="5 12" id="KW-0812">Transmembrane</keyword>
<reference evidence="13 14" key="1">
    <citation type="submission" date="2023-02" db="EMBL/GenBank/DDBJ databases">
        <title>Bacterial whole genomic sequence of Curvibacter sp. HBC61.</title>
        <authorList>
            <person name="Le V."/>
            <person name="Ko S.-R."/>
            <person name="Ahn C.-Y."/>
            <person name="Oh H.-M."/>
        </authorList>
    </citation>
    <scope>NUCLEOTIDE SEQUENCE [LARGE SCALE GENOMIC DNA]</scope>
    <source>
        <strain evidence="13 14">HBC61</strain>
    </source>
</reference>
<feature type="transmembrane region" description="Helical" evidence="12">
    <location>
        <begin position="70"/>
        <end position="86"/>
    </location>
</feature>
<evidence type="ECO:0000256" key="3">
    <source>
        <dbReference type="ARBA" id="ARBA00022516"/>
    </source>
</evidence>
<name>A0ABT5N6Z9_9BURK</name>
<dbReference type="InterPro" id="IPR050324">
    <property type="entry name" value="CDP-alcohol_PTase-I"/>
</dbReference>
<keyword evidence="3" id="KW-0444">Lipid biosynthesis</keyword>
<evidence type="ECO:0000256" key="6">
    <source>
        <dbReference type="ARBA" id="ARBA00022989"/>
    </source>
</evidence>
<dbReference type="RefSeq" id="WP_273953663.1">
    <property type="nucleotide sequence ID" value="NZ_JAQSIP010000013.1"/>
</dbReference>
<evidence type="ECO:0000256" key="12">
    <source>
        <dbReference type="SAM" id="Phobius"/>
    </source>
</evidence>
<dbReference type="Proteomes" id="UP001528673">
    <property type="component" value="Unassembled WGS sequence"/>
</dbReference>
<dbReference type="Gene3D" id="1.20.120.1760">
    <property type="match status" value="1"/>
</dbReference>
<dbReference type="InterPro" id="IPR043130">
    <property type="entry name" value="CDP-OH_PTrfase_TM_dom"/>
</dbReference>
<proteinExistence type="inferred from homology"/>
<protein>
    <submittedName>
        <fullName evidence="13">CDP-alcohol phosphatidyltransferase family protein</fullName>
    </submittedName>
</protein>
<keyword evidence="4 11" id="KW-0808">Transferase</keyword>
<feature type="transmembrane region" description="Helical" evidence="12">
    <location>
        <begin position="129"/>
        <end position="154"/>
    </location>
</feature>
<keyword evidence="8 12" id="KW-0472">Membrane</keyword>
<evidence type="ECO:0000256" key="10">
    <source>
        <dbReference type="ARBA" id="ARBA00023264"/>
    </source>
</evidence>
<comment type="caution">
    <text evidence="13">The sequence shown here is derived from an EMBL/GenBank/DDBJ whole genome shotgun (WGS) entry which is preliminary data.</text>
</comment>
<keyword evidence="10" id="KW-1208">Phospholipid metabolism</keyword>
<comment type="similarity">
    <text evidence="2 11">Belongs to the CDP-alcohol phosphatidyltransferase class-I family.</text>
</comment>